<proteinExistence type="predicted"/>
<name>A0A0D3B803_BRAOL</name>
<dbReference type="EnsemblPlants" id="Bo3g044750.1">
    <property type="protein sequence ID" value="Bo3g044750.1"/>
    <property type="gene ID" value="Bo3g044750"/>
</dbReference>
<feature type="domain" description="Reverse transcriptase zinc-binding" evidence="1">
    <location>
        <begin position="74"/>
        <end position="168"/>
    </location>
</feature>
<reference evidence="2 3" key="1">
    <citation type="journal article" date="2014" name="Genome Biol.">
        <title>Transcriptome and methylome profiling reveals relics of genome dominance in the mesopolyploid Brassica oleracea.</title>
        <authorList>
            <person name="Parkin I.A."/>
            <person name="Koh C."/>
            <person name="Tang H."/>
            <person name="Robinson S.J."/>
            <person name="Kagale S."/>
            <person name="Clarke W.E."/>
            <person name="Town C.D."/>
            <person name="Nixon J."/>
            <person name="Krishnakumar V."/>
            <person name="Bidwell S.L."/>
            <person name="Denoeud F."/>
            <person name="Belcram H."/>
            <person name="Links M.G."/>
            <person name="Just J."/>
            <person name="Clarke C."/>
            <person name="Bender T."/>
            <person name="Huebert T."/>
            <person name="Mason A.S."/>
            <person name="Pires J.C."/>
            <person name="Barker G."/>
            <person name="Moore J."/>
            <person name="Walley P.G."/>
            <person name="Manoli S."/>
            <person name="Batley J."/>
            <person name="Edwards D."/>
            <person name="Nelson M.N."/>
            <person name="Wang X."/>
            <person name="Paterson A.H."/>
            <person name="King G."/>
            <person name="Bancroft I."/>
            <person name="Chalhoub B."/>
            <person name="Sharpe A.G."/>
        </authorList>
    </citation>
    <scope>NUCLEOTIDE SEQUENCE</scope>
    <source>
        <strain evidence="2 3">cv. TO1000</strain>
    </source>
</reference>
<dbReference type="Proteomes" id="UP000032141">
    <property type="component" value="Chromosome C3"/>
</dbReference>
<dbReference type="eggNOG" id="KOG1075">
    <property type="taxonomic scope" value="Eukaryota"/>
</dbReference>
<dbReference type="Pfam" id="PF13966">
    <property type="entry name" value="zf-RVT"/>
    <property type="match status" value="1"/>
</dbReference>
<sequence>MDSLPRPPLYHPSNPIDLSLKVSHLLVEHTGFWNSTMLKRTFVEDDVHRILSIQPRPSHPDSLRWGFTPFGSYTLKSGYKLLEDLRDLNGSNNVSLPPLEKLLWSNLWKTKTSPKLRHFLWRALWSLGSEKRLRSRSINVVATHNACGHHTETICHVLFSCPFAQDVWNSIGYPLPPSGFSVNAVFLNFHYLLECSKNKNIDWSLRRSFPWVLCYSLLGVDRFLAFTWIALSHLFGADHSLTVARLALLRLLDSLSCGYSSWIALSLLLGADRSLAVARIDLSRSLDSLSCSYSAQIALLRLLVMDSSLAVTRRRSFSRSRSDRSPAVTSLSYNYSARIALLRLLVTDCSLAVTRLGSLSRTHSDCSQVSSMT</sequence>
<evidence type="ECO:0000313" key="3">
    <source>
        <dbReference type="Proteomes" id="UP000032141"/>
    </source>
</evidence>
<dbReference type="HOGENOM" id="CLU_742603_0_0_1"/>
<evidence type="ECO:0000313" key="2">
    <source>
        <dbReference type="EnsemblPlants" id="Bo3g044750.1"/>
    </source>
</evidence>
<protein>
    <recommendedName>
        <fullName evidence="1">Reverse transcriptase zinc-binding domain-containing protein</fullName>
    </recommendedName>
</protein>
<keyword evidence="3" id="KW-1185">Reference proteome</keyword>
<reference evidence="2" key="2">
    <citation type="submission" date="2015-03" db="UniProtKB">
        <authorList>
            <consortium name="EnsemblPlants"/>
        </authorList>
    </citation>
    <scope>IDENTIFICATION</scope>
</reference>
<organism evidence="2 3">
    <name type="scientific">Brassica oleracea var. oleracea</name>
    <dbReference type="NCBI Taxonomy" id="109376"/>
    <lineage>
        <taxon>Eukaryota</taxon>
        <taxon>Viridiplantae</taxon>
        <taxon>Streptophyta</taxon>
        <taxon>Embryophyta</taxon>
        <taxon>Tracheophyta</taxon>
        <taxon>Spermatophyta</taxon>
        <taxon>Magnoliopsida</taxon>
        <taxon>eudicotyledons</taxon>
        <taxon>Gunneridae</taxon>
        <taxon>Pentapetalae</taxon>
        <taxon>rosids</taxon>
        <taxon>malvids</taxon>
        <taxon>Brassicales</taxon>
        <taxon>Brassicaceae</taxon>
        <taxon>Brassiceae</taxon>
        <taxon>Brassica</taxon>
    </lineage>
</organism>
<accession>A0A0D3B803</accession>
<evidence type="ECO:0000259" key="1">
    <source>
        <dbReference type="Pfam" id="PF13966"/>
    </source>
</evidence>
<dbReference type="InterPro" id="IPR026960">
    <property type="entry name" value="RVT-Znf"/>
</dbReference>
<dbReference type="Gramene" id="Bo3g044750.1">
    <property type="protein sequence ID" value="Bo3g044750.1"/>
    <property type="gene ID" value="Bo3g044750"/>
</dbReference>
<dbReference type="AlphaFoldDB" id="A0A0D3B803"/>